<dbReference type="InterPro" id="IPR013083">
    <property type="entry name" value="Znf_RING/FYVE/PHD"/>
</dbReference>
<feature type="domain" description="SIAH-type" evidence="6">
    <location>
        <begin position="110"/>
        <end position="168"/>
    </location>
</feature>
<reference evidence="7 8" key="1">
    <citation type="submission" date="2024-02" db="EMBL/GenBank/DDBJ databases">
        <title>High-quality chromosome-scale genome assembly of Pensacola bahiagrass (Paspalum notatum Flugge var. saurae).</title>
        <authorList>
            <person name="Vega J.M."/>
            <person name="Podio M."/>
            <person name="Orjuela J."/>
            <person name="Siena L.A."/>
            <person name="Pessino S.C."/>
            <person name="Combes M.C."/>
            <person name="Mariac C."/>
            <person name="Albertini E."/>
            <person name="Pupilli F."/>
            <person name="Ortiz J.P.A."/>
            <person name="Leblanc O."/>
        </authorList>
    </citation>
    <scope>NUCLEOTIDE SEQUENCE [LARGE SCALE GENOMIC DNA]</scope>
    <source>
        <strain evidence="7">R1</strain>
        <tissue evidence="7">Leaf</tissue>
    </source>
</reference>
<evidence type="ECO:0000256" key="1">
    <source>
        <dbReference type="ARBA" id="ARBA00022723"/>
    </source>
</evidence>
<evidence type="ECO:0000256" key="5">
    <source>
        <dbReference type="SAM" id="MobiDB-lite"/>
    </source>
</evidence>
<keyword evidence="2 4" id="KW-0863">Zinc-finger</keyword>
<keyword evidence="3" id="KW-0862">Zinc</keyword>
<dbReference type="Pfam" id="PF21361">
    <property type="entry name" value="Sina_ZnF"/>
    <property type="match status" value="1"/>
</dbReference>
<evidence type="ECO:0000313" key="7">
    <source>
        <dbReference type="EMBL" id="WVZ96339.1"/>
    </source>
</evidence>
<sequence>MLARPRRCCARAAHTRPQAAAARAALADARCARAVPAPRPQGRAPPLRTRSQGRAPGRPERAGGRQCAVGHVVCSPCSDKLKATTGKCYVCGVDTRYDRRCYDMEQALDLFEATCPYASHGCSVRPAYHSQERHRLVCVHAPCHCPGEDCSFVGSTEALLNHFSEVHSWPCTTNANAYGHSFAVWLHDGFNFVLADCNNEQGTTASVKRLLLLTVVRQPHARIISVHCIDPHAATASGGQGPNSKGVLCTLWYSVYGGSNKYYNHYQTSTFRIICTDLSNGVPKPDDCFQFVVPNSVIGDHDKDGLEVSFVYGFCHMMICDRFQSANLVENNVLTIKLSTAHNNVPVPQQSFIE</sequence>
<evidence type="ECO:0000256" key="2">
    <source>
        <dbReference type="ARBA" id="ARBA00022771"/>
    </source>
</evidence>
<proteinExistence type="predicted"/>
<protein>
    <recommendedName>
        <fullName evidence="6">SIAH-type domain-containing protein</fullName>
    </recommendedName>
</protein>
<dbReference type="GO" id="GO:0005737">
    <property type="term" value="C:cytoplasm"/>
    <property type="evidence" value="ECO:0007669"/>
    <property type="project" value="TreeGrafter"/>
</dbReference>
<name>A0AAQ3UVY6_PASNO</name>
<dbReference type="PROSITE" id="PS51081">
    <property type="entry name" value="ZF_SIAH"/>
    <property type="match status" value="1"/>
</dbReference>
<dbReference type="PANTHER" id="PTHR10315:SF162">
    <property type="entry name" value="RING-TYPE E3 UBIQUITIN TRANSFERASE"/>
    <property type="match status" value="1"/>
</dbReference>
<evidence type="ECO:0000256" key="4">
    <source>
        <dbReference type="PROSITE-ProRule" id="PRU00455"/>
    </source>
</evidence>
<evidence type="ECO:0000256" key="3">
    <source>
        <dbReference type="ARBA" id="ARBA00022833"/>
    </source>
</evidence>
<evidence type="ECO:0000313" key="8">
    <source>
        <dbReference type="Proteomes" id="UP001341281"/>
    </source>
</evidence>
<dbReference type="Proteomes" id="UP001341281">
    <property type="component" value="Chromosome 10"/>
</dbReference>
<gene>
    <name evidence="7" type="ORF">U9M48_041994</name>
</gene>
<dbReference type="PANTHER" id="PTHR10315">
    <property type="entry name" value="E3 UBIQUITIN PROTEIN LIGASE SIAH"/>
    <property type="match status" value="1"/>
</dbReference>
<feature type="region of interest" description="Disordered" evidence="5">
    <location>
        <begin position="35"/>
        <end position="63"/>
    </location>
</feature>
<organism evidence="7 8">
    <name type="scientific">Paspalum notatum var. saurae</name>
    <dbReference type="NCBI Taxonomy" id="547442"/>
    <lineage>
        <taxon>Eukaryota</taxon>
        <taxon>Viridiplantae</taxon>
        <taxon>Streptophyta</taxon>
        <taxon>Embryophyta</taxon>
        <taxon>Tracheophyta</taxon>
        <taxon>Spermatophyta</taxon>
        <taxon>Magnoliopsida</taxon>
        <taxon>Liliopsida</taxon>
        <taxon>Poales</taxon>
        <taxon>Poaceae</taxon>
        <taxon>PACMAD clade</taxon>
        <taxon>Panicoideae</taxon>
        <taxon>Andropogonodae</taxon>
        <taxon>Paspaleae</taxon>
        <taxon>Paspalinae</taxon>
        <taxon>Paspalum</taxon>
    </lineage>
</organism>
<dbReference type="SUPFAM" id="SSF49599">
    <property type="entry name" value="TRAF domain-like"/>
    <property type="match status" value="1"/>
</dbReference>
<dbReference type="AlphaFoldDB" id="A0AAQ3UVY6"/>
<dbReference type="GO" id="GO:0061630">
    <property type="term" value="F:ubiquitin protein ligase activity"/>
    <property type="evidence" value="ECO:0007669"/>
    <property type="project" value="TreeGrafter"/>
</dbReference>
<dbReference type="Gene3D" id="3.30.40.10">
    <property type="entry name" value="Zinc/RING finger domain, C3HC4 (zinc finger)"/>
    <property type="match status" value="1"/>
</dbReference>
<dbReference type="EMBL" id="CP144754">
    <property type="protein sequence ID" value="WVZ96339.1"/>
    <property type="molecule type" value="Genomic_DNA"/>
</dbReference>
<accession>A0AAQ3UVY6</accession>
<dbReference type="InterPro" id="IPR052088">
    <property type="entry name" value="E3_ubiquitin-ligase_SINA"/>
</dbReference>
<dbReference type="InterPro" id="IPR013010">
    <property type="entry name" value="Znf_SIAH"/>
</dbReference>
<evidence type="ECO:0000259" key="6">
    <source>
        <dbReference type="PROSITE" id="PS51081"/>
    </source>
</evidence>
<keyword evidence="8" id="KW-1185">Reference proteome</keyword>
<dbReference type="GO" id="GO:0008270">
    <property type="term" value="F:zinc ion binding"/>
    <property type="evidence" value="ECO:0007669"/>
    <property type="project" value="UniProtKB-KW"/>
</dbReference>
<keyword evidence="1" id="KW-0479">Metal-binding</keyword>